<dbReference type="PROSITE" id="PS50297">
    <property type="entry name" value="ANK_REP_REGION"/>
    <property type="match status" value="1"/>
</dbReference>
<dbReference type="AlphaFoldDB" id="A0A093VCW3"/>
<evidence type="ECO:0000256" key="1">
    <source>
        <dbReference type="ARBA" id="ARBA00022737"/>
    </source>
</evidence>
<organism evidence="5">
    <name type="scientific">Talaromyces marneffei PM1</name>
    <dbReference type="NCBI Taxonomy" id="1077442"/>
    <lineage>
        <taxon>Eukaryota</taxon>
        <taxon>Fungi</taxon>
        <taxon>Dikarya</taxon>
        <taxon>Ascomycota</taxon>
        <taxon>Pezizomycotina</taxon>
        <taxon>Eurotiomycetes</taxon>
        <taxon>Eurotiomycetidae</taxon>
        <taxon>Eurotiales</taxon>
        <taxon>Trichocomaceae</taxon>
        <taxon>Talaromyces</taxon>
        <taxon>Talaromyces sect. Talaromyces</taxon>
    </lineage>
</organism>
<dbReference type="InterPro" id="IPR002110">
    <property type="entry name" value="Ankyrin_rpt"/>
</dbReference>
<sequence>MAEAIAVLGVAAAALQFADVGYRVISRCSFLMKNSREYPDYLQRTHSQMQHLIYLAKVAAENRDTSQAIVSSEPQDAVDEHQQIQSTINGPEPPVVISTRMETIWKDCAHQADVIDNALQSMMREIKGRGLIGKWRQLSLGERVYSIEKALGELERSKTTLGLWLGNESLYRLGQRTLSRMFEEYHKKTENGVLPMIQPTLANGSPDTDTCDKQTKNMDFQRNDREGAQRVRAVVNKPGSEVMQRSSATGQGGSSMDYSSSPWPNPMKVEWSKTVTVAGNTIVLQLGSHGKKSITFANKDAKNMFLNVYMRLRMAWISNLVELNFSLQHYPGAPSVQASLRTLIRVKSLPLERFFWGIYAKPWTRACPIPTQEEQLHLFSVARKLLLEKFYAGDAFPNAINADGFTLLHLQAALYSPGYETLFTKMTDFLLSTRVDTDMVDKYFRTAQNILCDRLLHSKEGTSHTVVAESRLKWTGFVGNKVINRRITLTASEVLRLIRYWPEAIPDTEYDQICDIVLRKSIDDLQNLRSWKETSISPLHFAAAASWPAGVRALISMGYSRFQVDAIGESPLDIAVDVGCISSVEALLKGDCLGLLGPYMQNRDTILPLAFLKAAASNDSRLHDIIVECLLRHNFLLPRLLPYHDLASRLREHDVINFAEKLFISGFQDIEAYDRFGYTPLMIACVRGDIKMASFLLHHGADPMKFHEHARLRAGHFLCYAGQFNMRKSHYSSYFVTENGFRSRDDEKRLLEAAFDTSIDIGSRCRCSPDSFTPITFLFRNFGQTSTYHLKKSFQMMLRNLDCSPADIKRYWRAFVVCETFNRLGMTHTCLTMLPMVLPFPDNRRIEIEDEEEELFFQLEEVVARFDLFSENRQDDLSNCMDEFFDDLDLDLGPKDPFVEYPSWSHAFDDCLGPGEYLPANWYISSRGKPIQYGYKEIIKEESMLRWLFP</sequence>
<dbReference type="InterPro" id="IPR036770">
    <property type="entry name" value="Ankyrin_rpt-contain_sf"/>
</dbReference>
<dbReference type="PROSITE" id="PS50088">
    <property type="entry name" value="ANK_REPEAT"/>
    <property type="match status" value="1"/>
</dbReference>
<dbReference type="HOGENOM" id="CLU_311953_0_0_1"/>
<reference evidence="5" key="1">
    <citation type="journal article" date="2014" name="PLoS Genet.">
        <title>Signature Gene Expression Reveals Novel Clues to the Molecular Mechanisms of Dimorphic Transition in Penicillium marneffei.</title>
        <authorList>
            <person name="Yang E."/>
            <person name="Wang G."/>
            <person name="Cai J."/>
            <person name="Woo P.C."/>
            <person name="Lau S.K."/>
            <person name="Yuen K.-Y."/>
            <person name="Chow W.-N."/>
            <person name="Lin X."/>
        </authorList>
    </citation>
    <scope>NUCLEOTIDE SEQUENCE [LARGE SCALE GENOMIC DNA]</scope>
    <source>
        <strain evidence="5">PM1</strain>
    </source>
</reference>
<keyword evidence="2 3" id="KW-0040">ANK repeat</keyword>
<gene>
    <name evidence="5" type="ORF">GQ26_0081800</name>
</gene>
<name>A0A093VCW3_TALMA</name>
<keyword evidence="1" id="KW-0677">Repeat</keyword>
<feature type="region of interest" description="Disordered" evidence="4">
    <location>
        <begin position="238"/>
        <end position="262"/>
    </location>
</feature>
<accession>A0A093VCW3</accession>
<proteinExistence type="predicted"/>
<dbReference type="EMBL" id="JPOX01000008">
    <property type="protein sequence ID" value="KFX49985.1"/>
    <property type="molecule type" value="Genomic_DNA"/>
</dbReference>
<dbReference type="SMART" id="SM00248">
    <property type="entry name" value="ANK"/>
    <property type="match status" value="2"/>
</dbReference>
<protein>
    <submittedName>
        <fullName evidence="5">Ankyrin-1</fullName>
    </submittedName>
</protein>
<feature type="compositionally biased region" description="Polar residues" evidence="4">
    <location>
        <begin position="243"/>
        <end position="262"/>
    </location>
</feature>
<comment type="caution">
    <text evidence="5">The sequence shown here is derived from an EMBL/GenBank/DDBJ whole genome shotgun (WGS) entry which is preliminary data.</text>
</comment>
<dbReference type="Pfam" id="PF00023">
    <property type="entry name" value="Ank"/>
    <property type="match status" value="1"/>
</dbReference>
<dbReference type="SUPFAM" id="SSF48403">
    <property type="entry name" value="Ankyrin repeat"/>
    <property type="match status" value="1"/>
</dbReference>
<evidence type="ECO:0000313" key="5">
    <source>
        <dbReference type="EMBL" id="KFX49985.1"/>
    </source>
</evidence>
<evidence type="ECO:0000256" key="4">
    <source>
        <dbReference type="SAM" id="MobiDB-lite"/>
    </source>
</evidence>
<evidence type="ECO:0000256" key="3">
    <source>
        <dbReference type="PROSITE-ProRule" id="PRU00023"/>
    </source>
</evidence>
<dbReference type="Gene3D" id="1.25.40.20">
    <property type="entry name" value="Ankyrin repeat-containing domain"/>
    <property type="match status" value="2"/>
</dbReference>
<feature type="repeat" description="ANK" evidence="3">
    <location>
        <begin position="676"/>
        <end position="702"/>
    </location>
</feature>
<evidence type="ECO:0000256" key="2">
    <source>
        <dbReference type="ARBA" id="ARBA00023043"/>
    </source>
</evidence>
<dbReference type="PANTHER" id="PTHR24126">
    <property type="entry name" value="ANKYRIN REPEAT, PH AND SEC7 DOMAIN CONTAINING PROTEIN SECG-RELATED"/>
    <property type="match status" value="1"/>
</dbReference>